<dbReference type="EMBL" id="JAPZVQ010000010">
    <property type="protein sequence ID" value="MDA1386563.1"/>
    <property type="molecule type" value="Genomic_DNA"/>
</dbReference>
<comment type="caution">
    <text evidence="1">The sequence shown here is derived from an EMBL/GenBank/DDBJ whole genome shotgun (WGS) entry which is preliminary data.</text>
</comment>
<reference evidence="1" key="1">
    <citation type="submission" date="2022-12" db="EMBL/GenBank/DDBJ databases">
        <title>Gycomyces niveus sp.nov., a novel actinomycete isolated from soil in Shouguang.</title>
        <authorList>
            <person name="Yang X."/>
        </authorList>
    </citation>
    <scope>NUCLEOTIDE SEQUENCE</scope>
    <source>
        <strain evidence="1">DSM 44724</strain>
    </source>
</reference>
<organism evidence="1 2">
    <name type="scientific">Glycomyces lechevalierae</name>
    <dbReference type="NCBI Taxonomy" id="256034"/>
    <lineage>
        <taxon>Bacteria</taxon>
        <taxon>Bacillati</taxon>
        <taxon>Actinomycetota</taxon>
        <taxon>Actinomycetes</taxon>
        <taxon>Glycomycetales</taxon>
        <taxon>Glycomycetaceae</taxon>
        <taxon>Glycomyces</taxon>
    </lineage>
</organism>
<name>A0A9X3T9J4_9ACTN</name>
<dbReference type="RefSeq" id="WP_270123036.1">
    <property type="nucleotide sequence ID" value="NZ_JAPZVQ010000010.1"/>
</dbReference>
<proteinExistence type="predicted"/>
<dbReference type="Proteomes" id="UP001145799">
    <property type="component" value="Unassembled WGS sequence"/>
</dbReference>
<gene>
    <name evidence="1" type="ORF">O2L01_16310</name>
</gene>
<sequence length="60" mass="6156">MRSVRPALGQPDFQPATAELPRDCAAASSRFGDADLLIVRHGADASTAPGPAVSNGRPIV</sequence>
<evidence type="ECO:0000313" key="2">
    <source>
        <dbReference type="Proteomes" id="UP001145799"/>
    </source>
</evidence>
<dbReference type="AlphaFoldDB" id="A0A9X3T9J4"/>
<evidence type="ECO:0000313" key="1">
    <source>
        <dbReference type="EMBL" id="MDA1386563.1"/>
    </source>
</evidence>
<accession>A0A9X3T9J4</accession>
<protein>
    <submittedName>
        <fullName evidence="1">Uncharacterized protein</fullName>
    </submittedName>
</protein>